<evidence type="ECO:0000313" key="11">
    <source>
        <dbReference type="Proteomes" id="UP000694552"/>
    </source>
</evidence>
<organism evidence="10 11">
    <name type="scientific">Otus sunia</name>
    <name type="common">Oriental scops-owl</name>
    <dbReference type="NCBI Taxonomy" id="257818"/>
    <lineage>
        <taxon>Eukaryota</taxon>
        <taxon>Metazoa</taxon>
        <taxon>Chordata</taxon>
        <taxon>Craniata</taxon>
        <taxon>Vertebrata</taxon>
        <taxon>Euteleostomi</taxon>
        <taxon>Archelosauria</taxon>
        <taxon>Archosauria</taxon>
        <taxon>Dinosauria</taxon>
        <taxon>Saurischia</taxon>
        <taxon>Theropoda</taxon>
        <taxon>Coelurosauria</taxon>
        <taxon>Aves</taxon>
        <taxon>Neognathae</taxon>
        <taxon>Neoaves</taxon>
        <taxon>Telluraves</taxon>
        <taxon>Strigiformes</taxon>
        <taxon>Strigidae</taxon>
        <taxon>Otus</taxon>
    </lineage>
</organism>
<keyword evidence="5" id="KW-0967">Endosome</keyword>
<dbReference type="AlphaFoldDB" id="A0A8C8B0R9"/>
<keyword evidence="11" id="KW-1185">Reference proteome</keyword>
<feature type="transmembrane region" description="Helical" evidence="9">
    <location>
        <begin position="156"/>
        <end position="181"/>
    </location>
</feature>
<dbReference type="GO" id="GO:0007034">
    <property type="term" value="P:vacuolar transport"/>
    <property type="evidence" value="ECO:0007669"/>
    <property type="project" value="TreeGrafter"/>
</dbReference>
<evidence type="ECO:0000256" key="4">
    <source>
        <dbReference type="ARBA" id="ARBA00019368"/>
    </source>
</evidence>
<dbReference type="Proteomes" id="UP000694552">
    <property type="component" value="Unplaced"/>
</dbReference>
<dbReference type="GO" id="GO:0006886">
    <property type="term" value="P:intracellular protein transport"/>
    <property type="evidence" value="ECO:0007669"/>
    <property type="project" value="TreeGrafter"/>
</dbReference>
<dbReference type="InterPro" id="IPR038132">
    <property type="entry name" value="Vps16_C_sf"/>
</dbReference>
<sequence length="469" mass="54345">MSRARADEEEYWHSSKFRAFTFDDEDDELSQLKESKRAVNSLRDIVDDDDDDLERVSWSGEPVGSISWSIKETASSSTSSLEGRDSGLQKGSSSYAAFPKQVSSYSLSSLFKGEVPHIQHGQMLFLSTSSLFFLWQDYSSDWSPKDTVRRMQRGKWLATPCAMLNPLWFLVVLTCFTHLYISLSPAEILFRELEVRQVALCHLIHFLKEAGEQKLLLDLLRFLDRTEEVALSQYREHLNIQDVEKRREFLKGCIGLPFSAEDTSHIQDHYTLLERQIIIEANDRHLETAGQSEVFRKYPRKASILNMPLVTTLFYSCFYHYTEAEGTFSSPTNLKKTFKIPDKQYVLTALAARAKLRAWDDVDALFTTKNWLGYTKKKAPIGFHRVVEILQRNNAPVQVLQEYVRLVEDVETRLNLATKYKCHDVVIETYKDLKDRIQLTAYKCKVERGSAEEEKINSILNNMQIRWKN</sequence>
<evidence type="ECO:0000256" key="3">
    <source>
        <dbReference type="ARBA" id="ARBA00004603"/>
    </source>
</evidence>
<evidence type="ECO:0000256" key="1">
    <source>
        <dbReference type="ARBA" id="ARBA00004412"/>
    </source>
</evidence>
<evidence type="ECO:0000256" key="7">
    <source>
        <dbReference type="ARBA" id="ARBA00029984"/>
    </source>
</evidence>
<name>A0A8C8B0R9_9STRI</name>
<proteinExistence type="predicted"/>
<dbReference type="Ensembl" id="ENSOSUT00000013459.1">
    <property type="protein sequence ID" value="ENSOSUP00000013019.1"/>
    <property type="gene ID" value="ENSOSUG00000007719.1"/>
</dbReference>
<evidence type="ECO:0000256" key="9">
    <source>
        <dbReference type="SAM" id="Phobius"/>
    </source>
</evidence>
<keyword evidence="9" id="KW-0472">Membrane</keyword>
<dbReference type="GO" id="GO:0005770">
    <property type="term" value="C:late endosome"/>
    <property type="evidence" value="ECO:0007669"/>
    <property type="project" value="UniProtKB-SubCell"/>
</dbReference>
<dbReference type="PANTHER" id="PTHR13364:SF6">
    <property type="entry name" value="SPERMATOGENESIS-DEFECTIVE PROTEIN 39 HOMOLOG"/>
    <property type="match status" value="1"/>
</dbReference>
<evidence type="ECO:0000256" key="6">
    <source>
        <dbReference type="ARBA" id="ARBA00023329"/>
    </source>
</evidence>
<reference evidence="10" key="2">
    <citation type="submission" date="2025-09" db="UniProtKB">
        <authorList>
            <consortium name="Ensembl"/>
        </authorList>
    </citation>
    <scope>IDENTIFICATION</scope>
</reference>
<keyword evidence="9" id="KW-1133">Transmembrane helix</keyword>
<dbReference type="InterPro" id="IPR040057">
    <property type="entry name" value="Spe-39"/>
</dbReference>
<evidence type="ECO:0000256" key="2">
    <source>
        <dbReference type="ARBA" id="ARBA00004541"/>
    </source>
</evidence>
<protein>
    <recommendedName>
        <fullName evidence="4">Spermatogenesis-defective protein 39 homolog</fullName>
    </recommendedName>
    <alternativeName>
        <fullName evidence="7">VPS33B-interacting protein in apical-basolateral polarity regulator</fullName>
    </alternativeName>
    <alternativeName>
        <fullName evidence="8">VPS33B-interacting protein in polarity and apical restriction</fullName>
    </alternativeName>
</protein>
<evidence type="ECO:0000313" key="10">
    <source>
        <dbReference type="Ensembl" id="ENSOSUP00000013019.1"/>
    </source>
</evidence>
<dbReference type="Gene3D" id="1.10.150.780">
    <property type="entry name" value="Vps16, C-terminal region"/>
    <property type="match status" value="1"/>
</dbReference>
<reference evidence="10" key="1">
    <citation type="submission" date="2025-08" db="UniProtKB">
        <authorList>
            <consortium name="Ensembl"/>
        </authorList>
    </citation>
    <scope>IDENTIFICATION</scope>
</reference>
<evidence type="ECO:0000256" key="5">
    <source>
        <dbReference type="ARBA" id="ARBA00022753"/>
    </source>
</evidence>
<dbReference type="GO" id="GO:0005769">
    <property type="term" value="C:early endosome"/>
    <property type="evidence" value="ECO:0007669"/>
    <property type="project" value="UniProtKB-SubCell"/>
</dbReference>
<comment type="subcellular location">
    <subcellularLocation>
        <location evidence="2">Cytoplasmic vesicle</location>
    </subcellularLocation>
    <subcellularLocation>
        <location evidence="1">Early endosome</location>
    </subcellularLocation>
    <subcellularLocation>
        <location evidence="3">Late endosome</location>
    </subcellularLocation>
</comment>
<dbReference type="PANTHER" id="PTHR13364">
    <property type="entry name" value="DEFECTIVE SPERMATOGENESIS PROTEIN 39"/>
    <property type="match status" value="1"/>
</dbReference>
<accession>A0A8C8B0R9</accession>
<keyword evidence="9" id="KW-0812">Transmembrane</keyword>
<keyword evidence="6" id="KW-0968">Cytoplasmic vesicle</keyword>
<evidence type="ECO:0000256" key="8">
    <source>
        <dbReference type="ARBA" id="ARBA00031270"/>
    </source>
</evidence>